<organism evidence="3 4">
    <name type="scientific">Batillaria attramentaria</name>
    <dbReference type="NCBI Taxonomy" id="370345"/>
    <lineage>
        <taxon>Eukaryota</taxon>
        <taxon>Metazoa</taxon>
        <taxon>Spiralia</taxon>
        <taxon>Lophotrochozoa</taxon>
        <taxon>Mollusca</taxon>
        <taxon>Gastropoda</taxon>
        <taxon>Caenogastropoda</taxon>
        <taxon>Sorbeoconcha</taxon>
        <taxon>Cerithioidea</taxon>
        <taxon>Batillariidae</taxon>
        <taxon>Batillaria</taxon>
    </lineage>
</organism>
<dbReference type="Gene3D" id="3.10.100.10">
    <property type="entry name" value="Mannose-Binding Protein A, subunit A"/>
    <property type="match status" value="1"/>
</dbReference>
<protein>
    <recommendedName>
        <fullName evidence="5">C-type lectin domain-containing protein</fullName>
    </recommendedName>
</protein>
<dbReference type="InterPro" id="IPR001304">
    <property type="entry name" value="C-type_lectin-like"/>
</dbReference>
<dbReference type="PROSITE" id="PS50041">
    <property type="entry name" value="C_TYPE_LECTIN_2"/>
    <property type="match status" value="1"/>
</dbReference>
<proteinExistence type="predicted"/>
<dbReference type="SMART" id="SM00473">
    <property type="entry name" value="PAN_AP"/>
    <property type="match status" value="1"/>
</dbReference>
<dbReference type="SUPFAM" id="SSF57414">
    <property type="entry name" value="Hairpin loop containing domain-like"/>
    <property type="match status" value="1"/>
</dbReference>
<accession>A0ABD0JRF4</accession>
<dbReference type="AlphaFoldDB" id="A0ABD0JRF4"/>
<evidence type="ECO:0000313" key="3">
    <source>
        <dbReference type="EMBL" id="KAK7477270.1"/>
    </source>
</evidence>
<dbReference type="EMBL" id="JACVVK020000354">
    <property type="protein sequence ID" value="KAK7477270.1"/>
    <property type="molecule type" value="Genomic_DNA"/>
</dbReference>
<name>A0ABD0JRF4_9CAEN</name>
<comment type="caution">
    <text evidence="3">The sequence shown here is derived from an EMBL/GenBank/DDBJ whole genome shotgun (WGS) entry which is preliminary data.</text>
</comment>
<keyword evidence="4" id="KW-1185">Reference proteome</keyword>
<feature type="domain" description="C-type lectin" evidence="1">
    <location>
        <begin position="52"/>
        <end position="153"/>
    </location>
</feature>
<evidence type="ECO:0000259" key="2">
    <source>
        <dbReference type="PROSITE" id="PS50948"/>
    </source>
</evidence>
<dbReference type="InterPro" id="IPR016187">
    <property type="entry name" value="CTDL_fold"/>
</dbReference>
<dbReference type="InterPro" id="IPR016186">
    <property type="entry name" value="C-type_lectin-like/link_sf"/>
</dbReference>
<dbReference type="Proteomes" id="UP001519460">
    <property type="component" value="Unassembled WGS sequence"/>
</dbReference>
<dbReference type="CDD" id="cd00037">
    <property type="entry name" value="CLECT"/>
    <property type="match status" value="1"/>
</dbReference>
<dbReference type="InterPro" id="IPR003609">
    <property type="entry name" value="Pan_app"/>
</dbReference>
<evidence type="ECO:0000259" key="1">
    <source>
        <dbReference type="PROSITE" id="PS50041"/>
    </source>
</evidence>
<sequence>LRRLVLLTGHGEVGLAVCLLFMCQLTILPQTLPHQQGTAGVRWVLYGKLKLTWNEASQFCADRGGHLPVTNTSLYYSYWTGLHSTQPGTAASVWEKDCSSVNDPLDLWTEPEPDDVTTDLCVRIRLGYSFFSRWDVAKWETTLCSRRHLVVCEHSQGDCWFETISNVIMTSATSVSIGDVGDVSRCRSLCLSYQLPSECVAAQYDKVSKSCDLYLGDSLLVTSDVETTPSTSSTLLLRRCFEGL</sequence>
<evidence type="ECO:0008006" key="5">
    <source>
        <dbReference type="Google" id="ProtNLM"/>
    </source>
</evidence>
<feature type="domain" description="Apple" evidence="2">
    <location>
        <begin position="152"/>
        <end position="240"/>
    </location>
</feature>
<gene>
    <name evidence="3" type="ORF">BaRGS_00031458</name>
</gene>
<feature type="non-terminal residue" evidence="3">
    <location>
        <position position="1"/>
    </location>
</feature>
<dbReference type="SUPFAM" id="SSF56436">
    <property type="entry name" value="C-type lectin-like"/>
    <property type="match status" value="1"/>
</dbReference>
<evidence type="ECO:0000313" key="4">
    <source>
        <dbReference type="Proteomes" id="UP001519460"/>
    </source>
</evidence>
<dbReference type="PROSITE" id="PS50948">
    <property type="entry name" value="PAN"/>
    <property type="match status" value="1"/>
</dbReference>
<dbReference type="Pfam" id="PF00059">
    <property type="entry name" value="Lectin_C"/>
    <property type="match status" value="1"/>
</dbReference>
<dbReference type="Pfam" id="PF00024">
    <property type="entry name" value="PAN_1"/>
    <property type="match status" value="1"/>
</dbReference>
<reference evidence="3 4" key="1">
    <citation type="journal article" date="2023" name="Sci. Data">
        <title>Genome assembly of the Korean intertidal mud-creeper Batillaria attramentaria.</title>
        <authorList>
            <person name="Patra A.K."/>
            <person name="Ho P.T."/>
            <person name="Jun S."/>
            <person name="Lee S.J."/>
            <person name="Kim Y."/>
            <person name="Won Y.J."/>
        </authorList>
    </citation>
    <scope>NUCLEOTIDE SEQUENCE [LARGE SCALE GENOMIC DNA]</scope>
    <source>
        <strain evidence="3">Wonlab-2016</strain>
    </source>
</reference>